<dbReference type="AlphaFoldDB" id="A0A853F633"/>
<dbReference type="CDD" id="cd00093">
    <property type="entry name" value="HTH_XRE"/>
    <property type="match status" value="1"/>
</dbReference>
<comment type="caution">
    <text evidence="2">The sequence shown here is derived from an EMBL/GenBank/DDBJ whole genome shotgun (WGS) entry which is preliminary data.</text>
</comment>
<organism evidence="2 3">
    <name type="scientific">Candidatus Thiodubiliella endoseptemdiera</name>
    <dbReference type="NCBI Taxonomy" id="2738886"/>
    <lineage>
        <taxon>Bacteria</taxon>
        <taxon>Pseudomonadati</taxon>
        <taxon>Pseudomonadota</taxon>
        <taxon>Gammaproteobacteria</taxon>
        <taxon>Candidatus Pseudothioglobaceae</taxon>
        <taxon>Candidatus Thiodubiliella</taxon>
    </lineage>
</organism>
<proteinExistence type="predicted"/>
<feature type="domain" description="HTH cro/C1-type" evidence="1">
    <location>
        <begin position="17"/>
        <end position="54"/>
    </location>
</feature>
<dbReference type="Proteomes" id="UP000568751">
    <property type="component" value="Unassembled WGS sequence"/>
</dbReference>
<dbReference type="Gene3D" id="1.10.260.40">
    <property type="entry name" value="lambda repressor-like DNA-binding domains"/>
    <property type="match status" value="1"/>
</dbReference>
<dbReference type="SMART" id="SM00530">
    <property type="entry name" value="HTH_XRE"/>
    <property type="match status" value="1"/>
</dbReference>
<dbReference type="InterPro" id="IPR010982">
    <property type="entry name" value="Lambda_DNA-bd_dom_sf"/>
</dbReference>
<dbReference type="SUPFAM" id="SSF47413">
    <property type="entry name" value="lambda repressor-like DNA-binding domains"/>
    <property type="match status" value="1"/>
</dbReference>
<dbReference type="GO" id="GO:0003677">
    <property type="term" value="F:DNA binding"/>
    <property type="evidence" value="ECO:0007669"/>
    <property type="project" value="InterPro"/>
</dbReference>
<dbReference type="InterPro" id="IPR001387">
    <property type="entry name" value="Cro/C1-type_HTH"/>
</dbReference>
<reference evidence="2 3" key="1">
    <citation type="submission" date="2020-05" db="EMBL/GenBank/DDBJ databases">
        <title>Horizontal transmission and recombination maintain forever young bacterial symbiont genomes.</title>
        <authorList>
            <person name="Russell S.L."/>
            <person name="Pepper-Tunick E."/>
            <person name="Svedberg J."/>
            <person name="Byrne A."/>
            <person name="Ruelas Castillo J."/>
            <person name="Vollmers C."/>
            <person name="Beinart R.A."/>
            <person name="Corbett-Detig R."/>
        </authorList>
    </citation>
    <scope>NUCLEOTIDE SEQUENCE [LARGE SCALE GENOMIC DNA]</scope>
    <source>
        <strain evidence="2">455</strain>
    </source>
</reference>
<name>A0A853F633_9GAMM</name>
<protein>
    <submittedName>
        <fullName evidence="2">Helix-turn-helix transcriptional regulator</fullName>
    </submittedName>
</protein>
<evidence type="ECO:0000313" key="3">
    <source>
        <dbReference type="Proteomes" id="UP000568751"/>
    </source>
</evidence>
<dbReference type="PROSITE" id="PS50943">
    <property type="entry name" value="HTH_CROC1"/>
    <property type="match status" value="1"/>
</dbReference>
<accession>A0A853F633</accession>
<evidence type="ECO:0000259" key="1">
    <source>
        <dbReference type="PROSITE" id="PS50943"/>
    </source>
</evidence>
<gene>
    <name evidence="2" type="ORF">H0A76_04475</name>
</gene>
<evidence type="ECO:0000313" key="2">
    <source>
        <dbReference type="EMBL" id="NYT27205.1"/>
    </source>
</evidence>
<dbReference type="EMBL" id="JACCHT010000001">
    <property type="protein sequence ID" value="NYT27205.1"/>
    <property type="molecule type" value="Genomic_DNA"/>
</dbReference>
<sequence>MIKTIHSKAYKQLLSWLKACREEKGLTIRQLAEQISVHHSIVWNIENAERRLDVMEYVQYCQQLEVDPMIGIKILNEER</sequence>
<dbReference type="RefSeq" id="WP_369150201.1">
    <property type="nucleotide sequence ID" value="NZ_OZ156464.1"/>
</dbReference>
<dbReference type="Pfam" id="PF13560">
    <property type="entry name" value="HTH_31"/>
    <property type="match status" value="1"/>
</dbReference>